<comment type="caution">
    <text evidence="2">The sequence shown here is derived from an EMBL/GenBank/DDBJ whole genome shotgun (WGS) entry which is preliminary data.</text>
</comment>
<proteinExistence type="predicted"/>
<organism evidence="2 3">
    <name type="scientific">Arthrobacter cheniae</name>
    <dbReference type="NCBI Taxonomy" id="1258888"/>
    <lineage>
        <taxon>Bacteria</taxon>
        <taxon>Bacillati</taxon>
        <taxon>Actinomycetota</taxon>
        <taxon>Actinomycetes</taxon>
        <taxon>Micrococcales</taxon>
        <taxon>Micrococcaceae</taxon>
        <taxon>Arthrobacter</taxon>
    </lineage>
</organism>
<keyword evidence="3" id="KW-1185">Reference proteome</keyword>
<evidence type="ECO:0000313" key="3">
    <source>
        <dbReference type="Proteomes" id="UP000272560"/>
    </source>
</evidence>
<evidence type="ECO:0000256" key="1">
    <source>
        <dbReference type="SAM" id="MobiDB-lite"/>
    </source>
</evidence>
<name>A0A3A5M1I9_9MICC</name>
<dbReference type="Proteomes" id="UP000272560">
    <property type="component" value="Unassembled WGS sequence"/>
</dbReference>
<dbReference type="AlphaFoldDB" id="A0A3A5M1I9"/>
<dbReference type="EMBL" id="QZVT01000015">
    <property type="protein sequence ID" value="RJT75629.1"/>
    <property type="molecule type" value="Genomic_DNA"/>
</dbReference>
<gene>
    <name evidence="2" type="ORF">D6T63_17565</name>
</gene>
<accession>A0A3A5M1I9</accession>
<sequence length="113" mass="12459">MPTERDMVGPVSSLLTRARNSGIYASAAVVQGKLDELTAAGASEETRTALYELVSEVFATDSLPMPNAPLRTVTTVQRGRWPPCRSISAATRGLSSRRSRRSALPRVERWWRD</sequence>
<evidence type="ECO:0000313" key="2">
    <source>
        <dbReference type="EMBL" id="RJT75629.1"/>
    </source>
</evidence>
<feature type="region of interest" description="Disordered" evidence="1">
    <location>
        <begin position="90"/>
        <end position="113"/>
    </location>
</feature>
<reference evidence="2 3" key="1">
    <citation type="submission" date="2018-09" db="EMBL/GenBank/DDBJ databases">
        <title>Novel species of Arthrobacter.</title>
        <authorList>
            <person name="Liu Q."/>
            <person name="Xin Y.-H."/>
        </authorList>
    </citation>
    <scope>NUCLEOTIDE SEQUENCE [LARGE SCALE GENOMIC DNA]</scope>
    <source>
        <strain evidence="2 3">Hz2</strain>
    </source>
</reference>
<protein>
    <submittedName>
        <fullName evidence="2">Uncharacterized protein</fullName>
    </submittedName>
</protein>